<comment type="caution">
    <text evidence="2">The sequence shown here is derived from an EMBL/GenBank/DDBJ whole genome shotgun (WGS) entry which is preliminary data.</text>
</comment>
<evidence type="ECO:0000313" key="2">
    <source>
        <dbReference type="EMBL" id="OBI29800.1"/>
    </source>
</evidence>
<dbReference type="InterPro" id="IPR036388">
    <property type="entry name" value="WH-like_DNA-bd_sf"/>
</dbReference>
<gene>
    <name evidence="2" type="ORF">A5710_20580</name>
</gene>
<dbReference type="InterPro" id="IPR000835">
    <property type="entry name" value="HTH_MarR-typ"/>
</dbReference>
<protein>
    <recommendedName>
        <fullName evidence="1">HTH marR-type domain-containing protein</fullName>
    </recommendedName>
</protein>
<reference evidence="3" key="1">
    <citation type="submission" date="2016-06" db="EMBL/GenBank/DDBJ databases">
        <authorList>
            <person name="Sutton G."/>
            <person name="Brinkac L."/>
            <person name="Sanka R."/>
            <person name="Adams M."/>
            <person name="Lau E."/>
            <person name="Sam S."/>
            <person name="Sreng N."/>
            <person name="Him V."/>
            <person name="Kerleguer A."/>
            <person name="Cheng S."/>
        </authorList>
    </citation>
    <scope>NUCLEOTIDE SEQUENCE [LARGE SCALE GENOMIC DNA]</scope>
    <source>
        <strain evidence="3">E1876</strain>
    </source>
</reference>
<dbReference type="AlphaFoldDB" id="A0A1A2P2P4"/>
<dbReference type="PANTHER" id="PTHR33164">
    <property type="entry name" value="TRANSCRIPTIONAL REGULATOR, MARR FAMILY"/>
    <property type="match status" value="1"/>
</dbReference>
<dbReference type="GO" id="GO:0006950">
    <property type="term" value="P:response to stress"/>
    <property type="evidence" value="ECO:0007669"/>
    <property type="project" value="TreeGrafter"/>
</dbReference>
<dbReference type="PANTHER" id="PTHR33164:SF99">
    <property type="entry name" value="MARR FAMILY REGULATORY PROTEIN"/>
    <property type="match status" value="1"/>
</dbReference>
<dbReference type="Pfam" id="PF12802">
    <property type="entry name" value="MarR_2"/>
    <property type="match status" value="1"/>
</dbReference>
<proteinExistence type="predicted"/>
<name>A0A1A2P2P4_MYCSD</name>
<accession>A0A1A2P2P4</accession>
<dbReference type="OrthoDB" id="4760020at2"/>
<feature type="domain" description="HTH marR-type" evidence="1">
    <location>
        <begin position="11"/>
        <end position="147"/>
    </location>
</feature>
<dbReference type="SUPFAM" id="SSF46785">
    <property type="entry name" value="Winged helix' DNA-binding domain"/>
    <property type="match status" value="1"/>
</dbReference>
<dbReference type="GO" id="GO:0003700">
    <property type="term" value="F:DNA-binding transcription factor activity"/>
    <property type="evidence" value="ECO:0007669"/>
    <property type="project" value="InterPro"/>
</dbReference>
<dbReference type="EMBL" id="LZKG01000083">
    <property type="protein sequence ID" value="OBI29800.1"/>
    <property type="molecule type" value="Genomic_DNA"/>
</dbReference>
<dbReference type="Gene3D" id="1.10.10.10">
    <property type="entry name" value="Winged helix-like DNA-binding domain superfamily/Winged helix DNA-binding domain"/>
    <property type="match status" value="1"/>
</dbReference>
<evidence type="ECO:0000313" key="3">
    <source>
        <dbReference type="Proteomes" id="UP000093943"/>
    </source>
</evidence>
<sequence length="161" mass="18291">MIRLPGLDDVEQETWQQFVEASMGLLAVLNRHLMEQHRLNLFELRLLDFLTKSDNGSARMSELAEELMLLRSRVTWLTGRLEVRGLLHRVRSPGDGRGVLAEITPDGRMRVREATKTYAQQVRLLYVNRMSRQQMLALGASCDQINTSLKAAGLPAKPGHR</sequence>
<evidence type="ECO:0000259" key="1">
    <source>
        <dbReference type="PROSITE" id="PS50995"/>
    </source>
</evidence>
<dbReference type="SMART" id="SM00347">
    <property type="entry name" value="HTH_MARR"/>
    <property type="match status" value="1"/>
</dbReference>
<dbReference type="PROSITE" id="PS50995">
    <property type="entry name" value="HTH_MARR_2"/>
    <property type="match status" value="1"/>
</dbReference>
<organism evidence="2 3">
    <name type="scientific">Mycolicibacter sinensis (strain JDM601)</name>
    <name type="common">Mycobacterium sinense</name>
    <dbReference type="NCBI Taxonomy" id="875328"/>
    <lineage>
        <taxon>Bacteria</taxon>
        <taxon>Bacillati</taxon>
        <taxon>Actinomycetota</taxon>
        <taxon>Actinomycetes</taxon>
        <taxon>Mycobacteriales</taxon>
        <taxon>Mycobacteriaceae</taxon>
        <taxon>Mycolicibacter</taxon>
    </lineage>
</organism>
<dbReference type="Proteomes" id="UP000093943">
    <property type="component" value="Unassembled WGS sequence"/>
</dbReference>
<dbReference type="InterPro" id="IPR039422">
    <property type="entry name" value="MarR/SlyA-like"/>
</dbReference>
<dbReference type="InterPro" id="IPR036390">
    <property type="entry name" value="WH_DNA-bd_sf"/>
</dbReference>